<dbReference type="AlphaFoldDB" id="A0A1T4L7G6"/>
<dbReference type="InterPro" id="IPR009057">
    <property type="entry name" value="Homeodomain-like_sf"/>
</dbReference>
<keyword evidence="3" id="KW-0804">Transcription</keyword>
<accession>A0A1T4L7G6</accession>
<evidence type="ECO:0000259" key="5">
    <source>
        <dbReference type="PROSITE" id="PS50977"/>
    </source>
</evidence>
<dbReference type="InterPro" id="IPR036271">
    <property type="entry name" value="Tet_transcr_reg_TetR-rel_C_sf"/>
</dbReference>
<evidence type="ECO:0000313" key="6">
    <source>
        <dbReference type="EMBL" id="SJZ50451.1"/>
    </source>
</evidence>
<dbReference type="SUPFAM" id="SSF46689">
    <property type="entry name" value="Homeodomain-like"/>
    <property type="match status" value="1"/>
</dbReference>
<protein>
    <submittedName>
        <fullName evidence="6">DNA-binding transcriptional regulator, AcrR family</fullName>
    </submittedName>
</protein>
<keyword evidence="7" id="KW-1185">Reference proteome</keyword>
<evidence type="ECO:0000313" key="7">
    <source>
        <dbReference type="Proteomes" id="UP000190888"/>
    </source>
</evidence>
<dbReference type="EMBL" id="FUWH01000002">
    <property type="protein sequence ID" value="SJZ50451.1"/>
    <property type="molecule type" value="Genomic_DNA"/>
</dbReference>
<keyword evidence="2 4" id="KW-0238">DNA-binding</keyword>
<dbReference type="OrthoDB" id="9798857at2"/>
<dbReference type="Gene3D" id="1.10.357.10">
    <property type="entry name" value="Tetracycline Repressor, domain 2"/>
    <property type="match status" value="1"/>
</dbReference>
<dbReference type="PANTHER" id="PTHR47506:SF3">
    <property type="entry name" value="HTH-TYPE TRANSCRIPTIONAL REGULATOR LMRA"/>
    <property type="match status" value="1"/>
</dbReference>
<dbReference type="Pfam" id="PF16925">
    <property type="entry name" value="TetR_C_13"/>
    <property type="match status" value="1"/>
</dbReference>
<dbReference type="InterPro" id="IPR001647">
    <property type="entry name" value="HTH_TetR"/>
</dbReference>
<dbReference type="GO" id="GO:0003677">
    <property type="term" value="F:DNA binding"/>
    <property type="evidence" value="ECO:0007669"/>
    <property type="project" value="UniProtKB-UniRule"/>
</dbReference>
<dbReference type="RefSeq" id="WP_078830286.1">
    <property type="nucleotide sequence ID" value="NZ_FUWH01000002.1"/>
</dbReference>
<sequence>MKFVPRSEQTRRFITEVTAGVFNRKGYAGTSMSDLTEATGLTKGSIYGNFLNKEEVAQEAFAFNVANRISVIQQQVKAETTAKGKLLANVRVFSSSSRHLFPDGGCPIMNTAIEADDTNEPLRKQAAAAFTSWKKSLVQIIRAGVENGEFRKTADPERTALSLIALIEGAILLSRTSKNKQDLDLVLATAEDLIRGLSK</sequence>
<evidence type="ECO:0000256" key="3">
    <source>
        <dbReference type="ARBA" id="ARBA00023163"/>
    </source>
</evidence>
<dbReference type="InterPro" id="IPR011075">
    <property type="entry name" value="TetR_C"/>
</dbReference>
<dbReference type="Pfam" id="PF00440">
    <property type="entry name" value="TetR_N"/>
    <property type="match status" value="1"/>
</dbReference>
<gene>
    <name evidence="6" type="ORF">SAMN04488132_102334</name>
</gene>
<dbReference type="PRINTS" id="PR00455">
    <property type="entry name" value="HTHTETR"/>
</dbReference>
<evidence type="ECO:0000256" key="4">
    <source>
        <dbReference type="PROSITE-ProRule" id="PRU00335"/>
    </source>
</evidence>
<dbReference type="SUPFAM" id="SSF48498">
    <property type="entry name" value="Tetracyclin repressor-like, C-terminal domain"/>
    <property type="match status" value="1"/>
</dbReference>
<proteinExistence type="predicted"/>
<feature type="DNA-binding region" description="H-T-H motif" evidence="4">
    <location>
        <begin position="31"/>
        <end position="50"/>
    </location>
</feature>
<dbReference type="PANTHER" id="PTHR47506">
    <property type="entry name" value="TRANSCRIPTIONAL REGULATORY PROTEIN"/>
    <property type="match status" value="1"/>
</dbReference>
<keyword evidence="1" id="KW-0805">Transcription regulation</keyword>
<name>A0A1T4L7G6_9BACT</name>
<evidence type="ECO:0000256" key="2">
    <source>
        <dbReference type="ARBA" id="ARBA00023125"/>
    </source>
</evidence>
<evidence type="ECO:0000256" key="1">
    <source>
        <dbReference type="ARBA" id="ARBA00023015"/>
    </source>
</evidence>
<dbReference type="Proteomes" id="UP000190888">
    <property type="component" value="Unassembled WGS sequence"/>
</dbReference>
<dbReference type="STRING" id="413434.SAMN04488132_102334"/>
<reference evidence="6 7" key="1">
    <citation type="submission" date="2017-02" db="EMBL/GenBank/DDBJ databases">
        <authorList>
            <person name="Peterson S.W."/>
        </authorList>
    </citation>
    <scope>NUCLEOTIDE SEQUENCE [LARGE SCALE GENOMIC DNA]</scope>
    <source>
        <strain evidence="6 7">DSM 22335</strain>
    </source>
</reference>
<organism evidence="6 7">
    <name type="scientific">Sediminibacterium ginsengisoli</name>
    <dbReference type="NCBI Taxonomy" id="413434"/>
    <lineage>
        <taxon>Bacteria</taxon>
        <taxon>Pseudomonadati</taxon>
        <taxon>Bacteroidota</taxon>
        <taxon>Chitinophagia</taxon>
        <taxon>Chitinophagales</taxon>
        <taxon>Chitinophagaceae</taxon>
        <taxon>Sediminibacterium</taxon>
    </lineage>
</organism>
<dbReference type="PROSITE" id="PS50977">
    <property type="entry name" value="HTH_TETR_2"/>
    <property type="match status" value="1"/>
</dbReference>
<feature type="domain" description="HTH tetR-type" evidence="5">
    <location>
        <begin position="8"/>
        <end position="68"/>
    </location>
</feature>